<dbReference type="PANTHER" id="PTHR34892">
    <property type="entry name" value="VACUOLAR ATP SYNTHASE CATALYTIC SUBUNIT-RELATED / V-ATPASE-RELATED / VACUOLAR PROTON PUMP-LIKE PROTEIN"/>
    <property type="match status" value="1"/>
</dbReference>
<sequence length="147" mass="15954">MTHISDIKLIRTDTTLDLSQKAEKGQGSSATPRQLLKVPIASYRGEPPPLKNRVNIISNDVAEITNTCYVTTSAKNLTFCYEETKTSVRFPSGAFLAGPLWSAVKINCAVSENLGQGSSATPRQLLKVPIASYRGGPFPSKNRVNIM</sequence>
<dbReference type="GO" id="GO:0005773">
    <property type="term" value="C:vacuole"/>
    <property type="evidence" value="ECO:0007669"/>
    <property type="project" value="TreeGrafter"/>
</dbReference>
<proteinExistence type="predicted"/>
<reference evidence="1 2" key="1">
    <citation type="submission" date="2020-09" db="EMBL/GenBank/DDBJ databases">
        <title>De no assembly of potato wild relative species, Solanum commersonii.</title>
        <authorList>
            <person name="Cho K."/>
        </authorList>
    </citation>
    <scope>NUCLEOTIDE SEQUENCE [LARGE SCALE GENOMIC DNA]</scope>
    <source>
        <strain evidence="1">LZ3.2</strain>
        <tissue evidence="1">Leaf</tissue>
    </source>
</reference>
<evidence type="ECO:0000313" key="2">
    <source>
        <dbReference type="Proteomes" id="UP000824120"/>
    </source>
</evidence>
<organism evidence="1 2">
    <name type="scientific">Solanum commersonii</name>
    <name type="common">Commerson's wild potato</name>
    <name type="synonym">Commerson's nightshade</name>
    <dbReference type="NCBI Taxonomy" id="4109"/>
    <lineage>
        <taxon>Eukaryota</taxon>
        <taxon>Viridiplantae</taxon>
        <taxon>Streptophyta</taxon>
        <taxon>Embryophyta</taxon>
        <taxon>Tracheophyta</taxon>
        <taxon>Spermatophyta</taxon>
        <taxon>Magnoliopsida</taxon>
        <taxon>eudicotyledons</taxon>
        <taxon>Gunneridae</taxon>
        <taxon>Pentapetalae</taxon>
        <taxon>asterids</taxon>
        <taxon>lamiids</taxon>
        <taxon>Solanales</taxon>
        <taxon>Solanaceae</taxon>
        <taxon>Solanoideae</taxon>
        <taxon>Solaneae</taxon>
        <taxon>Solanum</taxon>
    </lineage>
</organism>
<evidence type="ECO:0000313" key="1">
    <source>
        <dbReference type="EMBL" id="KAG5594074.1"/>
    </source>
</evidence>
<accession>A0A9J5Y2B0</accession>
<gene>
    <name evidence="1" type="ORF">H5410_035306</name>
</gene>
<comment type="caution">
    <text evidence="1">The sequence shown here is derived from an EMBL/GenBank/DDBJ whole genome shotgun (WGS) entry which is preliminary data.</text>
</comment>
<dbReference type="Proteomes" id="UP000824120">
    <property type="component" value="Chromosome 7"/>
</dbReference>
<dbReference type="AlphaFoldDB" id="A0A9J5Y2B0"/>
<keyword evidence="2" id="KW-1185">Reference proteome</keyword>
<protein>
    <submittedName>
        <fullName evidence="1">Uncharacterized protein</fullName>
    </submittedName>
</protein>
<dbReference type="EMBL" id="JACXVP010000007">
    <property type="protein sequence ID" value="KAG5594074.1"/>
    <property type="molecule type" value="Genomic_DNA"/>
</dbReference>
<name>A0A9J5Y2B0_SOLCO</name>
<dbReference type="PANTHER" id="PTHR34892:SF2">
    <property type="entry name" value="VACUOLAR ATP SYNTHASE CATALYTIC SUBUNIT-RELATED _ V-ATPASE-RELATED _ VACUOLAR PROTON PUMP-LIKE PROTEIN"/>
    <property type="match status" value="1"/>
</dbReference>